<organism evidence="1 2">
    <name type="scientific">Xylaria curta</name>
    <dbReference type="NCBI Taxonomy" id="42375"/>
    <lineage>
        <taxon>Eukaryota</taxon>
        <taxon>Fungi</taxon>
        <taxon>Dikarya</taxon>
        <taxon>Ascomycota</taxon>
        <taxon>Pezizomycotina</taxon>
        <taxon>Sordariomycetes</taxon>
        <taxon>Xylariomycetidae</taxon>
        <taxon>Xylariales</taxon>
        <taxon>Xylariaceae</taxon>
        <taxon>Xylaria</taxon>
    </lineage>
</organism>
<reference evidence="1" key="1">
    <citation type="submission" date="2022-10" db="EMBL/GenBank/DDBJ databases">
        <title>Genome Sequence of Xylaria curta.</title>
        <authorList>
            <person name="Buettner E."/>
        </authorList>
    </citation>
    <scope>NUCLEOTIDE SEQUENCE</scope>
    <source>
        <strain evidence="1">Babe10</strain>
    </source>
</reference>
<proteinExistence type="predicted"/>
<gene>
    <name evidence="1" type="ORF">NUW58_g7949</name>
</gene>
<name>A0ACC1NCH9_9PEZI</name>
<protein>
    <submittedName>
        <fullName evidence="1">Uncharacterized protein</fullName>
    </submittedName>
</protein>
<dbReference type="EMBL" id="JAPDGR010002228">
    <property type="protein sequence ID" value="KAJ2976977.1"/>
    <property type="molecule type" value="Genomic_DNA"/>
</dbReference>
<sequence length="358" mass="39262">MSSQQRELESRIKAIHKAQAEKAPTATIISLLDGLKKDIRPTEEMLRTTKAGLVVGKLRGHTNKEIGKAANDVVSKWRKIVEDEKKAKGLQASSGRPRDSASPASMAASPAPKPVTNGSKKVYEGNTETRKFITDKVDIKRTDSQVRNNCIGVLYNGLAYRSTEPEDTVLLKAMAVEAAAFKAYKGETQAYKEKVRSLFQNLKVKNNLDLGRNVMSGAITPDKFVVMTSKQLQSAEQRKVDAELEEENMKKAQVPMAEKSISDSLECSGCKKKMVSYSQAQTRSADEPMTTFCECMNCGKRWKGEMCSPGKKAVMACLRPSQGIGEQVNEMYGHLERVASARLDSIPSLATPSGHSPV</sequence>
<evidence type="ECO:0000313" key="1">
    <source>
        <dbReference type="EMBL" id="KAJ2976977.1"/>
    </source>
</evidence>
<evidence type="ECO:0000313" key="2">
    <source>
        <dbReference type="Proteomes" id="UP001143856"/>
    </source>
</evidence>
<dbReference type="Proteomes" id="UP001143856">
    <property type="component" value="Unassembled WGS sequence"/>
</dbReference>
<comment type="caution">
    <text evidence="1">The sequence shown here is derived from an EMBL/GenBank/DDBJ whole genome shotgun (WGS) entry which is preliminary data.</text>
</comment>
<accession>A0ACC1NCH9</accession>
<keyword evidence="2" id="KW-1185">Reference proteome</keyword>